<organism evidence="2 3">
    <name type="scientific">Gimesia fumaroli</name>
    <dbReference type="NCBI Taxonomy" id="2527976"/>
    <lineage>
        <taxon>Bacteria</taxon>
        <taxon>Pseudomonadati</taxon>
        <taxon>Planctomycetota</taxon>
        <taxon>Planctomycetia</taxon>
        <taxon>Planctomycetales</taxon>
        <taxon>Planctomycetaceae</taxon>
        <taxon>Gimesia</taxon>
    </lineage>
</organism>
<dbReference type="Gene3D" id="3.80.10.10">
    <property type="entry name" value="Ribonuclease Inhibitor"/>
    <property type="match status" value="3"/>
</dbReference>
<dbReference type="AlphaFoldDB" id="A0A518I6Z2"/>
<dbReference type="PANTHER" id="PTHR13318">
    <property type="entry name" value="PARTNER OF PAIRED, ISOFORM B-RELATED"/>
    <property type="match status" value="1"/>
</dbReference>
<keyword evidence="1" id="KW-1133">Transmembrane helix</keyword>
<dbReference type="SUPFAM" id="SSF52047">
    <property type="entry name" value="RNI-like"/>
    <property type="match status" value="1"/>
</dbReference>
<name>A0A518I6Z2_9PLAN</name>
<dbReference type="GO" id="GO:0019005">
    <property type="term" value="C:SCF ubiquitin ligase complex"/>
    <property type="evidence" value="ECO:0007669"/>
    <property type="project" value="TreeGrafter"/>
</dbReference>
<evidence type="ECO:0000313" key="2">
    <source>
        <dbReference type="EMBL" id="QDV48857.1"/>
    </source>
</evidence>
<accession>A0A518I6Z2</accession>
<keyword evidence="1" id="KW-0812">Transmembrane</keyword>
<dbReference type="GO" id="GO:0031146">
    <property type="term" value="P:SCF-dependent proteasomal ubiquitin-dependent protein catabolic process"/>
    <property type="evidence" value="ECO:0007669"/>
    <property type="project" value="TreeGrafter"/>
</dbReference>
<protein>
    <submittedName>
        <fullName evidence="2">Leucine Rich repeats (2 copies)</fullName>
    </submittedName>
</protein>
<reference evidence="2 3" key="1">
    <citation type="submission" date="2019-03" db="EMBL/GenBank/DDBJ databases">
        <title>Deep-cultivation of Planctomycetes and their phenomic and genomic characterization uncovers novel biology.</title>
        <authorList>
            <person name="Wiegand S."/>
            <person name="Jogler M."/>
            <person name="Boedeker C."/>
            <person name="Pinto D."/>
            <person name="Vollmers J."/>
            <person name="Rivas-Marin E."/>
            <person name="Kohn T."/>
            <person name="Peeters S.H."/>
            <person name="Heuer A."/>
            <person name="Rast P."/>
            <person name="Oberbeckmann S."/>
            <person name="Bunk B."/>
            <person name="Jeske O."/>
            <person name="Meyerdierks A."/>
            <person name="Storesund J.E."/>
            <person name="Kallscheuer N."/>
            <person name="Luecker S."/>
            <person name="Lage O.M."/>
            <person name="Pohl T."/>
            <person name="Merkel B.J."/>
            <person name="Hornburger P."/>
            <person name="Mueller R.-W."/>
            <person name="Bruemmer F."/>
            <person name="Labrenz M."/>
            <person name="Spormann A.M."/>
            <person name="Op den Camp H."/>
            <person name="Overmann J."/>
            <person name="Amann R."/>
            <person name="Jetten M.S.M."/>
            <person name="Mascher T."/>
            <person name="Medema M.H."/>
            <person name="Devos D.P."/>
            <person name="Kaster A.-K."/>
            <person name="Ovreas L."/>
            <person name="Rohde M."/>
            <person name="Galperin M.Y."/>
            <person name="Jogler C."/>
        </authorList>
    </citation>
    <scope>NUCLEOTIDE SEQUENCE [LARGE SCALE GENOMIC DNA]</scope>
    <source>
        <strain evidence="2 3">Enr17</strain>
    </source>
</reference>
<keyword evidence="3" id="KW-1185">Reference proteome</keyword>
<evidence type="ECO:0000313" key="3">
    <source>
        <dbReference type="Proteomes" id="UP000318313"/>
    </source>
</evidence>
<dbReference type="EMBL" id="CP037452">
    <property type="protein sequence ID" value="QDV48857.1"/>
    <property type="molecule type" value="Genomic_DNA"/>
</dbReference>
<feature type="transmembrane region" description="Helical" evidence="1">
    <location>
        <begin position="23"/>
        <end position="41"/>
    </location>
</feature>
<dbReference type="InterPro" id="IPR032675">
    <property type="entry name" value="LRR_dom_sf"/>
</dbReference>
<sequence>MNVCFCYTPFPYNQFMQSRSRTIVALFAVAALVGGVCFLTMRDNQVEQVVPQAAPLPTPTSQATLIKLKQLGARWKRNQHGQVNWLDLKHLPIADDDLVILQELPEVRFVHLRAIQRAKGNHFTNAGLRHLLCLKKLEALDLSANHHLTSECFETLKQLKGLKSLNLEYTSFAEADLPELCQLKSLEILHVPQLPLNGTTIGYFEQMPLRELWGISNRNSDYTFQFLPRLTHLEKLLFQADVYVKDTDLVYLRHLKKIKTLKVVLTKGFRDTSQLKQLQDLRELEYLSLGQKEVFVDSFDNSGLLALAKLPALKKIEAARVDDRYLEAISHCAQLTELDLTGYGNQITPEGLTCLKNMRSLKSIDLERPLARHKTFEALGQVPSLERIALSGWVWRYRGKSPPPVGNAPLFEMSSLKHLQQMPHLKELKLDYLDLTDEALKHIGECKTLEGLSLINSNITNAGLLQLRDLAHLKNLDLTGSKIDLEAAYQLHQFIPDCVIEDIWFAGGGKMPPFLTDLQEWKTFRRKLHYELD</sequence>
<evidence type="ECO:0000256" key="1">
    <source>
        <dbReference type="SAM" id="Phobius"/>
    </source>
</evidence>
<keyword evidence="1" id="KW-0472">Membrane</keyword>
<dbReference type="PANTHER" id="PTHR13318:SF190">
    <property type="entry name" value="PARTNER OF PAIRED, ISOFORM B"/>
    <property type="match status" value="1"/>
</dbReference>
<proteinExistence type="predicted"/>
<dbReference type="Proteomes" id="UP000318313">
    <property type="component" value="Chromosome"/>
</dbReference>
<gene>
    <name evidence="2" type="ORF">Enr17x_08710</name>
</gene>
<dbReference type="KEGG" id="gfm:Enr17x_08710"/>